<dbReference type="EMBL" id="BACD03000013">
    <property type="protein sequence ID" value="GAO48222.1"/>
    <property type="molecule type" value="Genomic_DNA"/>
</dbReference>
<dbReference type="STRING" id="698492.A0A0E9NEE1"/>
<dbReference type="InterPro" id="IPR052000">
    <property type="entry name" value="ETFRF1"/>
</dbReference>
<comment type="similarity">
    <text evidence="1">Belongs to the complex I LYR family.</text>
</comment>
<dbReference type="OMA" id="HRAFMSK"/>
<organism evidence="2 3">
    <name type="scientific">Saitoella complicata (strain BCRC 22490 / CBS 7301 / JCM 7358 / NBRC 10748 / NRRL Y-17804)</name>
    <dbReference type="NCBI Taxonomy" id="698492"/>
    <lineage>
        <taxon>Eukaryota</taxon>
        <taxon>Fungi</taxon>
        <taxon>Dikarya</taxon>
        <taxon>Ascomycota</taxon>
        <taxon>Taphrinomycotina</taxon>
        <taxon>Taphrinomycotina incertae sedis</taxon>
        <taxon>Saitoella</taxon>
    </lineage>
</organism>
<dbReference type="Proteomes" id="UP000033140">
    <property type="component" value="Unassembled WGS sequence"/>
</dbReference>
<dbReference type="CDD" id="cd20265">
    <property type="entry name" value="Complex1_LYR_ETFRF1_LYRM5"/>
    <property type="match status" value="1"/>
</dbReference>
<dbReference type="GO" id="GO:0022904">
    <property type="term" value="P:respiratory electron transport chain"/>
    <property type="evidence" value="ECO:0007669"/>
    <property type="project" value="TreeGrafter"/>
</dbReference>
<dbReference type="GO" id="GO:0005739">
    <property type="term" value="C:mitochondrion"/>
    <property type="evidence" value="ECO:0007669"/>
    <property type="project" value="TreeGrafter"/>
</dbReference>
<dbReference type="RefSeq" id="XP_019022528.1">
    <property type="nucleotide sequence ID" value="XM_019166323.1"/>
</dbReference>
<dbReference type="PANTHER" id="PTHR21024">
    <property type="entry name" value="GROWTH HORMONE-INDUCIBLE SOLUBLE PROTEIN-RELATED"/>
    <property type="match status" value="1"/>
</dbReference>
<dbReference type="OrthoDB" id="10258445at2759"/>
<evidence type="ECO:0000256" key="1">
    <source>
        <dbReference type="ARBA" id="ARBA00009508"/>
    </source>
</evidence>
<sequence>MSALRYEVKRVYKELLFLGREYPLGYEHYRSRLHDAFMKKARLSDEGEIQKGLEFAEFFRKEVETLYYLKRYRTLRKRYVPGA</sequence>
<comment type="caution">
    <text evidence="2">The sequence shown here is derived from an EMBL/GenBank/DDBJ whole genome shotgun (WGS) entry which is preliminary data.</text>
</comment>
<dbReference type="PANTHER" id="PTHR21024:SF0">
    <property type="entry name" value="ELECTRON TRANSFER FLAVOPROTEIN REGULATORY FACTOR 1"/>
    <property type="match status" value="1"/>
</dbReference>
<dbReference type="AlphaFoldDB" id="A0A0E9NEE1"/>
<reference evidence="2 3" key="3">
    <citation type="journal article" date="2015" name="Genome Announc.">
        <title>Draft Genome Sequence of the Archiascomycetous Yeast Saitoella complicata.</title>
        <authorList>
            <person name="Yamauchi K."/>
            <person name="Kondo S."/>
            <person name="Hamamoto M."/>
            <person name="Takahashi Y."/>
            <person name="Ogura Y."/>
            <person name="Hayashi T."/>
            <person name="Nishida H."/>
        </authorList>
    </citation>
    <scope>NUCLEOTIDE SEQUENCE [LARGE SCALE GENOMIC DNA]</scope>
    <source>
        <strain evidence="2 3">NRRL Y-17804</strain>
    </source>
</reference>
<name>A0A0E9NEE1_SAICN</name>
<evidence type="ECO:0000313" key="3">
    <source>
        <dbReference type="Proteomes" id="UP000033140"/>
    </source>
</evidence>
<protein>
    <submittedName>
        <fullName evidence="2">Uncharacterized protein</fullName>
    </submittedName>
</protein>
<reference evidence="2 3" key="2">
    <citation type="journal article" date="2014" name="J. Gen. Appl. Microbiol.">
        <title>The early diverging ascomycetous budding yeast Saitoella complicata has three histone deacetylases belonging to the Clr6, Hos2, and Rpd3 lineages.</title>
        <authorList>
            <person name="Nishida H."/>
            <person name="Matsumoto T."/>
            <person name="Kondo S."/>
            <person name="Hamamoto M."/>
            <person name="Yoshikawa H."/>
        </authorList>
    </citation>
    <scope>NUCLEOTIDE SEQUENCE [LARGE SCALE GENOMIC DNA]</scope>
    <source>
        <strain evidence="2 3">NRRL Y-17804</strain>
    </source>
</reference>
<dbReference type="GO" id="GO:0090324">
    <property type="term" value="P:negative regulation of oxidative phosphorylation"/>
    <property type="evidence" value="ECO:0007669"/>
    <property type="project" value="InterPro"/>
</dbReference>
<dbReference type="InterPro" id="IPR045296">
    <property type="entry name" value="Complex1_LYR_ETFRF1_LYRM5"/>
</dbReference>
<keyword evidence="3" id="KW-1185">Reference proteome</keyword>
<dbReference type="Pfam" id="PF13233">
    <property type="entry name" value="Complex1_LYR_2"/>
    <property type="match status" value="1"/>
</dbReference>
<proteinExistence type="inferred from homology"/>
<accession>A0A0E9NEE1</accession>
<reference evidence="2 3" key="1">
    <citation type="journal article" date="2011" name="J. Gen. Appl. Microbiol.">
        <title>Draft genome sequencing of the enigmatic yeast Saitoella complicata.</title>
        <authorList>
            <person name="Nishida H."/>
            <person name="Hamamoto M."/>
            <person name="Sugiyama J."/>
        </authorList>
    </citation>
    <scope>NUCLEOTIDE SEQUENCE [LARGE SCALE GENOMIC DNA]</scope>
    <source>
        <strain evidence="2 3">NRRL Y-17804</strain>
    </source>
</reference>
<evidence type="ECO:0000313" key="2">
    <source>
        <dbReference type="EMBL" id="GAO48222.1"/>
    </source>
</evidence>
<gene>
    <name evidence="2" type="ORF">G7K_2402-t1</name>
</gene>